<comment type="catalytic activity">
    <reaction evidence="3">
        <text>RX + glutathione = an S-substituted glutathione + a halide anion + H(+)</text>
        <dbReference type="Rhea" id="RHEA:16437"/>
        <dbReference type="ChEBI" id="CHEBI:15378"/>
        <dbReference type="ChEBI" id="CHEBI:16042"/>
        <dbReference type="ChEBI" id="CHEBI:17792"/>
        <dbReference type="ChEBI" id="CHEBI:57925"/>
        <dbReference type="ChEBI" id="CHEBI:90779"/>
        <dbReference type="EC" id="2.5.1.18"/>
    </reaction>
</comment>
<dbReference type="AlphaFoldDB" id="A0A5C7HG80"/>
<dbReference type="PANTHER" id="PTHR44420:SF2">
    <property type="entry name" value="GLUTATHIONE S-TRANSFERASE DHAR2-RELATED"/>
    <property type="match status" value="1"/>
</dbReference>
<name>A0A5C7HG80_9ROSI</name>
<dbReference type="InterPro" id="IPR044627">
    <property type="entry name" value="DHAR1/2/3/4"/>
</dbReference>
<comment type="caution">
    <text evidence="4">The sequence shown here is derived from an EMBL/GenBank/DDBJ whole genome shotgun (WGS) entry which is preliminary data.</text>
</comment>
<proteinExistence type="predicted"/>
<protein>
    <recommendedName>
        <fullName evidence="1">glutathione transferase</fullName>
        <ecNumber evidence="1">2.5.1.18</ecNumber>
    </recommendedName>
</protein>
<organism evidence="4 5">
    <name type="scientific">Acer yangbiense</name>
    <dbReference type="NCBI Taxonomy" id="1000413"/>
    <lineage>
        <taxon>Eukaryota</taxon>
        <taxon>Viridiplantae</taxon>
        <taxon>Streptophyta</taxon>
        <taxon>Embryophyta</taxon>
        <taxon>Tracheophyta</taxon>
        <taxon>Spermatophyta</taxon>
        <taxon>Magnoliopsida</taxon>
        <taxon>eudicotyledons</taxon>
        <taxon>Gunneridae</taxon>
        <taxon>Pentapetalae</taxon>
        <taxon>rosids</taxon>
        <taxon>malvids</taxon>
        <taxon>Sapindales</taxon>
        <taxon>Sapindaceae</taxon>
        <taxon>Hippocastanoideae</taxon>
        <taxon>Acereae</taxon>
        <taxon>Acer</taxon>
    </lineage>
</organism>
<dbReference type="PANTHER" id="PTHR44420">
    <property type="entry name" value="GLUTATHIONE S-TRANSFERASE DHAR2-RELATED"/>
    <property type="match status" value="1"/>
</dbReference>
<evidence type="ECO:0000313" key="4">
    <source>
        <dbReference type="EMBL" id="TXG55987.1"/>
    </source>
</evidence>
<dbReference type="OrthoDB" id="1935530at2759"/>
<dbReference type="InterPro" id="IPR036282">
    <property type="entry name" value="Glutathione-S-Trfase_C_sf"/>
</dbReference>
<reference evidence="5" key="1">
    <citation type="journal article" date="2019" name="Gigascience">
        <title>De novo genome assembly of the endangered Acer yangbiense, a plant species with extremely small populations endemic to Yunnan Province, China.</title>
        <authorList>
            <person name="Yang J."/>
            <person name="Wariss H.M."/>
            <person name="Tao L."/>
            <person name="Zhang R."/>
            <person name="Yun Q."/>
            <person name="Hollingsworth P."/>
            <person name="Dao Z."/>
            <person name="Luo G."/>
            <person name="Guo H."/>
            <person name="Ma Y."/>
            <person name="Sun W."/>
        </authorList>
    </citation>
    <scope>NUCLEOTIDE SEQUENCE [LARGE SCALE GENOMIC DNA]</scope>
    <source>
        <strain evidence="5">cv. Malutang</strain>
    </source>
</reference>
<dbReference type="Proteomes" id="UP000323000">
    <property type="component" value="Chromosome 8"/>
</dbReference>
<evidence type="ECO:0000256" key="1">
    <source>
        <dbReference type="ARBA" id="ARBA00012452"/>
    </source>
</evidence>
<dbReference type="EMBL" id="VAHF01000008">
    <property type="protein sequence ID" value="TXG55987.1"/>
    <property type="molecule type" value="Genomic_DNA"/>
</dbReference>
<sequence>MNSHSVIAERYSKAADLPNIEKKNPVLIKQTVSLVWLNQYKRCFIVIAMVSHAVVIENQRHHAHRHFTTLVASRFRRSFCQSLDIHLRASHSTDKQNMGIEDSNILQLCEEQGFGSEQALLEELRASNEHLEKNRGPFIAREKITDVDLSLAPKLYHLKITLGHFKKWSVPKSLTHVPNYIKAIRYLFVVQVSVLVVFSCSKVCIQK</sequence>
<evidence type="ECO:0000256" key="2">
    <source>
        <dbReference type="ARBA" id="ARBA00022679"/>
    </source>
</evidence>
<dbReference type="EC" id="2.5.1.18" evidence="1"/>
<dbReference type="GO" id="GO:0004364">
    <property type="term" value="F:glutathione transferase activity"/>
    <property type="evidence" value="ECO:0007669"/>
    <property type="project" value="UniProtKB-EC"/>
</dbReference>
<accession>A0A5C7HG80</accession>
<gene>
    <name evidence="4" type="ORF">EZV62_017300</name>
</gene>
<evidence type="ECO:0000256" key="3">
    <source>
        <dbReference type="ARBA" id="ARBA00047960"/>
    </source>
</evidence>
<evidence type="ECO:0000313" key="5">
    <source>
        <dbReference type="Proteomes" id="UP000323000"/>
    </source>
</evidence>
<dbReference type="GO" id="GO:0033355">
    <property type="term" value="P:ascorbate glutathione cycle"/>
    <property type="evidence" value="ECO:0007669"/>
    <property type="project" value="InterPro"/>
</dbReference>
<keyword evidence="5" id="KW-1185">Reference proteome</keyword>
<dbReference type="Gene3D" id="1.20.1050.10">
    <property type="match status" value="1"/>
</dbReference>
<dbReference type="SUPFAM" id="SSF47616">
    <property type="entry name" value="GST C-terminal domain-like"/>
    <property type="match status" value="1"/>
</dbReference>
<keyword evidence="2" id="KW-0808">Transferase</keyword>
<dbReference type="GO" id="GO:0045174">
    <property type="term" value="F:glutathione dehydrogenase (ascorbate) activity"/>
    <property type="evidence" value="ECO:0007669"/>
    <property type="project" value="InterPro"/>
</dbReference>